<dbReference type="EMBL" id="BK032784">
    <property type="protein sequence ID" value="DAF60208.1"/>
    <property type="molecule type" value="Genomic_DNA"/>
</dbReference>
<protein>
    <submittedName>
        <fullName evidence="1">Uncharacterized protein</fullName>
    </submittedName>
</protein>
<name>A0A8S5TAQ0_9CAUD</name>
<evidence type="ECO:0000313" key="1">
    <source>
        <dbReference type="EMBL" id="DAF60208.1"/>
    </source>
</evidence>
<accession>A0A8S5TAQ0</accession>
<reference evidence="1" key="1">
    <citation type="journal article" date="2021" name="Proc. Natl. Acad. Sci. U.S.A.">
        <title>A Catalog of Tens of Thousands of Viruses from Human Metagenomes Reveals Hidden Associations with Chronic Diseases.</title>
        <authorList>
            <person name="Tisza M.J."/>
            <person name="Buck C.B."/>
        </authorList>
    </citation>
    <scope>NUCLEOTIDE SEQUENCE</scope>
    <source>
        <strain evidence="1">CtDwO1</strain>
    </source>
</reference>
<organism evidence="1">
    <name type="scientific">Podoviridae sp. ctDwO1</name>
    <dbReference type="NCBI Taxonomy" id="2827726"/>
    <lineage>
        <taxon>Viruses</taxon>
        <taxon>Duplodnaviria</taxon>
        <taxon>Heunggongvirae</taxon>
        <taxon>Uroviricota</taxon>
        <taxon>Caudoviricetes</taxon>
    </lineage>
</organism>
<proteinExistence type="predicted"/>
<sequence>MEKDIRFTGYTAVPSDYECSDGELTQAYNLINEDGAYKSLLAPKVVFNLGENHSVIYVHKATTYTHYIIIDTANKKLLWTIDGSKFTDLYSVGDKELYQVAGVGNTLIALTDAGMFYFLWKGDTSGYLFLGNEIPELPISFGLQGEMQRTDEFTLEFDNLSWETKTKENGYSYSSYNEFSDENKKKITSQVLAKVNKFIADRSTNKGKFIFPFLVRYAYRLYDGNLIRHSAPVLMVCSTSCAPIVLWRHLYGKNGLNRADVRVVGMLHSLDYAVINQSELDLLKNWSDIVKSVDIFVSKPIYTYDQNGECDKFFNYDEYGDEAWGYSVCKHTNQAADTTKYPVRYQKKDMGYLYQMTFDKDNLDIRPGGILGLPRKDTSTVKEDIRSCSNFYFLESIKIEQLTTKRTIINIEEDYLQSLVNREVMTDDYDSHDTIVSKYAFPYNSRLNLANIRKKLFGGFSTYSMFPFTDGNVGVSLNGNPELIADKTDQIEIFVYIKQDGKDIVVKGPSGMFGLDTKTLFLYYPNVNAYKACIVARELEGFVCEVKLEPHSFLNGAFYFDGWNNPRTTGISTPVASSDNGRTISIPNKIYTSEVNNPFYFPVTGINTVGTGKILGISTAAKALSQGQFGQFPLYAFTDEGVWALEINSSGGYSAKQPITRDVCISSDSITQIDTAVLFATDRGIMEISGSQTQCLTDIINGNYFFSLDRLPGLSKLYPDGIPQVDCTFSEFRKSSRMSYDYVNQRIIVFNENKNYAYVFSMKTKLWGIVASSLTTAINSYPNAYAMAKIKTVGSDGKQEVTNNCLVDLSRSAETHQKGLLVTRPIKLDVASMLKTFDTVFLRGLFDKGKVQVVLYGSRDNINWHLVHSAKEHYLRGFRGTPYKYFRIVVITNLSIGETLVGASVSYTPRLINQLR</sequence>